<feature type="transmembrane region" description="Helical" evidence="1">
    <location>
        <begin position="51"/>
        <end position="68"/>
    </location>
</feature>
<evidence type="ECO:0000313" key="2">
    <source>
        <dbReference type="EMBL" id="EGT51831.1"/>
    </source>
</evidence>
<keyword evidence="1" id="KW-1133">Transmembrane helix</keyword>
<proteinExistence type="predicted"/>
<feature type="transmembrane region" description="Helical" evidence="1">
    <location>
        <begin position="102"/>
        <end position="126"/>
    </location>
</feature>
<name>G0N3T1_CAEBE</name>
<feature type="transmembrane region" description="Helical" evidence="1">
    <location>
        <begin position="20"/>
        <end position="39"/>
    </location>
</feature>
<dbReference type="InParanoid" id="G0N3T1"/>
<gene>
    <name evidence="2" type="ORF">CAEBREN_18077</name>
</gene>
<dbReference type="AlphaFoldDB" id="G0N3T1"/>
<organism evidence="3">
    <name type="scientific">Caenorhabditis brenneri</name>
    <name type="common">Nematode worm</name>
    <dbReference type="NCBI Taxonomy" id="135651"/>
    <lineage>
        <taxon>Eukaryota</taxon>
        <taxon>Metazoa</taxon>
        <taxon>Ecdysozoa</taxon>
        <taxon>Nematoda</taxon>
        <taxon>Chromadorea</taxon>
        <taxon>Rhabditida</taxon>
        <taxon>Rhabditina</taxon>
        <taxon>Rhabditomorpha</taxon>
        <taxon>Rhabditoidea</taxon>
        <taxon>Rhabditidae</taxon>
        <taxon>Peloderinae</taxon>
        <taxon>Caenorhabditis</taxon>
    </lineage>
</organism>
<evidence type="ECO:0000256" key="1">
    <source>
        <dbReference type="SAM" id="Phobius"/>
    </source>
</evidence>
<dbReference type="eggNOG" id="ENOG502TKAB">
    <property type="taxonomic scope" value="Eukaryota"/>
</dbReference>
<accession>G0N3T1</accession>
<feature type="transmembrane region" description="Helical" evidence="1">
    <location>
        <begin position="146"/>
        <end position="173"/>
    </location>
</feature>
<dbReference type="EMBL" id="GL379835">
    <property type="protein sequence ID" value="EGT51831.1"/>
    <property type="molecule type" value="Genomic_DNA"/>
</dbReference>
<keyword evidence="3" id="KW-1185">Reference proteome</keyword>
<dbReference type="Proteomes" id="UP000008068">
    <property type="component" value="Unassembled WGS sequence"/>
</dbReference>
<keyword evidence="1" id="KW-0812">Transmembrane</keyword>
<keyword evidence="1" id="KW-0472">Membrane</keyword>
<protein>
    <submittedName>
        <fullName evidence="2">Uncharacterized protein</fullName>
    </submittedName>
</protein>
<dbReference type="HOGENOM" id="CLU_1295413_0_0_1"/>
<sequence>MSETIDLNQKYQKFTVKSQILGSGIFCVAGSMFNLLALYDYSKLSSKVDNDVKGMLSGFILAVVGNVRKKEREREREREKERVREYPFHFYSSKKKSNSLQFFLKTYLGPLLMISGLFGFIYMVVFHHDPEMLGSFGESLVKRKKYYSVGYLGSEISMIFNVATFGGLGWMFFRISFFNPTPPPRPVRVVRRRRSVQKNVASGGEEGDDDSSE</sequence>
<reference evidence="3" key="1">
    <citation type="submission" date="2011-07" db="EMBL/GenBank/DDBJ databases">
        <authorList>
            <consortium name="Caenorhabditis brenneri Sequencing and Analysis Consortium"/>
            <person name="Wilson R.K."/>
        </authorList>
    </citation>
    <scope>NUCLEOTIDE SEQUENCE [LARGE SCALE GENOMIC DNA]</scope>
    <source>
        <strain evidence="3">PB2801</strain>
    </source>
</reference>
<evidence type="ECO:0000313" key="3">
    <source>
        <dbReference type="Proteomes" id="UP000008068"/>
    </source>
</evidence>